<dbReference type="InterPro" id="IPR025835">
    <property type="entry name" value="Thiopurine_S-MeTrfase"/>
</dbReference>
<dbReference type="GO" id="GO:0005737">
    <property type="term" value="C:cytoplasm"/>
    <property type="evidence" value="ECO:0007669"/>
    <property type="project" value="UniProtKB-SubCell"/>
</dbReference>
<dbReference type="Pfam" id="PF05724">
    <property type="entry name" value="TPMT"/>
    <property type="match status" value="1"/>
</dbReference>
<keyword evidence="11" id="KW-1185">Reference proteome</keyword>
<dbReference type="FunFam" id="3.40.50.150:FF:000101">
    <property type="entry name" value="Thiopurine S-methyltransferase"/>
    <property type="match status" value="1"/>
</dbReference>
<protein>
    <recommendedName>
        <fullName evidence="4 9">Thiopurine S-methyltransferase</fullName>
        <ecNumber evidence="4 9">2.1.1.67</ecNumber>
    </recommendedName>
    <alternativeName>
        <fullName evidence="9">Thiopurine methyltransferase</fullName>
    </alternativeName>
</protein>
<dbReference type="InterPro" id="IPR029063">
    <property type="entry name" value="SAM-dependent_MTases_sf"/>
</dbReference>
<feature type="binding site" evidence="9">
    <location>
        <position position="66"/>
    </location>
    <ligand>
        <name>S-adenosyl-L-methionine</name>
        <dbReference type="ChEBI" id="CHEBI:59789"/>
    </ligand>
</feature>
<dbReference type="Gene3D" id="3.40.50.150">
    <property type="entry name" value="Vaccinia Virus protein VP39"/>
    <property type="match status" value="1"/>
</dbReference>
<evidence type="ECO:0000256" key="4">
    <source>
        <dbReference type="ARBA" id="ARBA00011905"/>
    </source>
</evidence>
<evidence type="ECO:0000313" key="10">
    <source>
        <dbReference type="EMBL" id="KWT66230.1"/>
    </source>
</evidence>
<dbReference type="PIRSF" id="PIRSF023956">
    <property type="entry name" value="Thiopurine_S-methyltransferase"/>
    <property type="match status" value="1"/>
</dbReference>
<evidence type="ECO:0000256" key="6">
    <source>
        <dbReference type="ARBA" id="ARBA00022603"/>
    </source>
</evidence>
<dbReference type="STRING" id="121290.APY04_2426"/>
<evidence type="ECO:0000313" key="11">
    <source>
        <dbReference type="Proteomes" id="UP000059074"/>
    </source>
</evidence>
<dbReference type="InterPro" id="IPR008854">
    <property type="entry name" value="TPMT"/>
</dbReference>
<dbReference type="NCBIfam" id="NF009732">
    <property type="entry name" value="PRK13255.1"/>
    <property type="match status" value="1"/>
</dbReference>
<evidence type="ECO:0000256" key="8">
    <source>
        <dbReference type="ARBA" id="ARBA00022691"/>
    </source>
</evidence>
<organism evidence="10 11">
    <name type="scientific">Hyphomicrobium sulfonivorans</name>
    <dbReference type="NCBI Taxonomy" id="121290"/>
    <lineage>
        <taxon>Bacteria</taxon>
        <taxon>Pseudomonadati</taxon>
        <taxon>Pseudomonadota</taxon>
        <taxon>Alphaproteobacteria</taxon>
        <taxon>Hyphomicrobiales</taxon>
        <taxon>Hyphomicrobiaceae</taxon>
        <taxon>Hyphomicrobium</taxon>
    </lineage>
</organism>
<dbReference type="EMBL" id="LMTR01000073">
    <property type="protein sequence ID" value="KWT66230.1"/>
    <property type="molecule type" value="Genomic_DNA"/>
</dbReference>
<name>A0A109BCU7_HYPSL</name>
<keyword evidence="8 9" id="KW-0949">S-adenosyl-L-methionine</keyword>
<dbReference type="PROSITE" id="PS51585">
    <property type="entry name" value="SAM_MT_TPMT"/>
    <property type="match status" value="1"/>
</dbReference>
<dbReference type="GO" id="GO:0008119">
    <property type="term" value="F:thiopurine S-methyltransferase activity"/>
    <property type="evidence" value="ECO:0007669"/>
    <property type="project" value="UniProtKB-UniRule"/>
</dbReference>
<dbReference type="InterPro" id="IPR022474">
    <property type="entry name" value="Thiopur_S-MeTfrase_Se/Te_detox"/>
</dbReference>
<feature type="binding site" evidence="9">
    <location>
        <position position="123"/>
    </location>
    <ligand>
        <name>S-adenosyl-L-methionine</name>
        <dbReference type="ChEBI" id="CHEBI:59789"/>
    </ligand>
</feature>
<evidence type="ECO:0000256" key="5">
    <source>
        <dbReference type="ARBA" id="ARBA00022490"/>
    </source>
</evidence>
<proteinExistence type="inferred from homology"/>
<dbReference type="AlphaFoldDB" id="A0A109BCU7"/>
<dbReference type="PANTHER" id="PTHR10259:SF11">
    <property type="entry name" value="THIOPURINE S-METHYLTRANSFERASE"/>
    <property type="match status" value="1"/>
</dbReference>
<sequence>MEPGFWRSRWQKQEIGFHQADYHGLLLAHWADLKVPSGTDVFVPLCGKSLDMVWLAEQGHRVVGAELSELAVDAFFAERGLVPDTRTEGVFTVKSAGPYEIWCGDFFEMPADALRNVAGVFDRAALIALPPDMQQRYAEKIAEIVPATAPMLIITLEYDAAQMSGPPFTTPRAQVHNLYDAKFDVREIDCRDVMETHPHFAARGLTSLEECAFVLRRR</sequence>
<evidence type="ECO:0000256" key="7">
    <source>
        <dbReference type="ARBA" id="ARBA00022679"/>
    </source>
</evidence>
<dbReference type="OrthoDB" id="9778208at2"/>
<evidence type="ECO:0000256" key="2">
    <source>
        <dbReference type="ARBA" id="ARBA00004496"/>
    </source>
</evidence>
<comment type="catalytic activity">
    <reaction evidence="1 9">
        <text>S-adenosyl-L-methionine + a thiopurine = S-adenosyl-L-homocysteine + a thiopurine S-methylether.</text>
        <dbReference type="EC" id="2.1.1.67"/>
    </reaction>
</comment>
<comment type="similarity">
    <text evidence="3 9">Belongs to the class I-like SAM-binding methyltransferase superfamily. TPMT family.</text>
</comment>
<evidence type="ECO:0000256" key="9">
    <source>
        <dbReference type="HAMAP-Rule" id="MF_00812"/>
    </source>
</evidence>
<dbReference type="EC" id="2.1.1.67" evidence="4 9"/>
<evidence type="ECO:0000256" key="3">
    <source>
        <dbReference type="ARBA" id="ARBA00008145"/>
    </source>
</evidence>
<dbReference type="NCBIfam" id="TIGR03840">
    <property type="entry name" value="TMPT_Se_Te"/>
    <property type="match status" value="1"/>
</dbReference>
<reference evidence="10 11" key="1">
    <citation type="submission" date="2015-10" db="EMBL/GenBank/DDBJ databases">
        <title>Transcriptomic analysis of a linuron degrading triple-species bacterial consortium.</title>
        <authorList>
            <person name="Albers P."/>
        </authorList>
    </citation>
    <scope>NUCLEOTIDE SEQUENCE [LARGE SCALE GENOMIC DNA]</scope>
    <source>
        <strain evidence="10 11">WDL6</strain>
    </source>
</reference>
<dbReference type="PANTHER" id="PTHR10259">
    <property type="entry name" value="THIOPURINE S-METHYLTRANSFERASE"/>
    <property type="match status" value="1"/>
</dbReference>
<dbReference type="PATRIC" id="fig|121290.4.peg.328"/>
<dbReference type="RefSeq" id="WP_068462803.1">
    <property type="nucleotide sequence ID" value="NZ_LMTR01000073.1"/>
</dbReference>
<dbReference type="GO" id="GO:0010038">
    <property type="term" value="P:response to metal ion"/>
    <property type="evidence" value="ECO:0007669"/>
    <property type="project" value="InterPro"/>
</dbReference>
<dbReference type="Proteomes" id="UP000059074">
    <property type="component" value="Unassembled WGS sequence"/>
</dbReference>
<keyword evidence="7 9" id="KW-0808">Transferase</keyword>
<keyword evidence="6 9" id="KW-0489">Methyltransferase</keyword>
<dbReference type="SUPFAM" id="SSF53335">
    <property type="entry name" value="S-adenosyl-L-methionine-dependent methyltransferases"/>
    <property type="match status" value="1"/>
</dbReference>
<dbReference type="HAMAP" id="MF_00812">
    <property type="entry name" value="Thiopur_methtran"/>
    <property type="match status" value="1"/>
</dbReference>
<evidence type="ECO:0000256" key="1">
    <source>
        <dbReference type="ARBA" id="ARBA00000903"/>
    </source>
</evidence>
<feature type="binding site" evidence="9">
    <location>
        <position position="10"/>
    </location>
    <ligand>
        <name>S-adenosyl-L-methionine</name>
        <dbReference type="ChEBI" id="CHEBI:59789"/>
    </ligand>
</feature>
<gene>
    <name evidence="9" type="primary">tpm</name>
    <name evidence="10" type="ORF">APY04_2426</name>
</gene>
<feature type="binding site" evidence="9">
    <location>
        <position position="45"/>
    </location>
    <ligand>
        <name>S-adenosyl-L-methionine</name>
        <dbReference type="ChEBI" id="CHEBI:59789"/>
    </ligand>
</feature>
<comment type="caution">
    <text evidence="10">The sequence shown here is derived from an EMBL/GenBank/DDBJ whole genome shotgun (WGS) entry which is preliminary data.</text>
</comment>
<comment type="subcellular location">
    <subcellularLocation>
        <location evidence="2 9">Cytoplasm</location>
    </subcellularLocation>
</comment>
<dbReference type="GO" id="GO:0032259">
    <property type="term" value="P:methylation"/>
    <property type="evidence" value="ECO:0007669"/>
    <property type="project" value="UniProtKB-KW"/>
</dbReference>
<keyword evidence="5 9" id="KW-0963">Cytoplasm</keyword>
<accession>A0A109BCU7</accession>